<keyword evidence="2" id="KW-0808">Transferase</keyword>
<organism evidence="5 6">
    <name type="scientific">Paspalum notatum var. saurae</name>
    <dbReference type="NCBI Taxonomy" id="547442"/>
    <lineage>
        <taxon>Eukaryota</taxon>
        <taxon>Viridiplantae</taxon>
        <taxon>Streptophyta</taxon>
        <taxon>Embryophyta</taxon>
        <taxon>Tracheophyta</taxon>
        <taxon>Spermatophyta</taxon>
        <taxon>Magnoliopsida</taxon>
        <taxon>Liliopsida</taxon>
        <taxon>Poales</taxon>
        <taxon>Poaceae</taxon>
        <taxon>PACMAD clade</taxon>
        <taxon>Panicoideae</taxon>
        <taxon>Andropogonodae</taxon>
        <taxon>Paspaleae</taxon>
        <taxon>Paspalinae</taxon>
        <taxon>Paspalum</taxon>
    </lineage>
</organism>
<dbReference type="GO" id="GO:0016747">
    <property type="term" value="F:acyltransferase activity, transferring groups other than amino-acyl groups"/>
    <property type="evidence" value="ECO:0007669"/>
    <property type="project" value="UniProtKB-ARBA"/>
</dbReference>
<evidence type="ECO:0000313" key="5">
    <source>
        <dbReference type="EMBL" id="WVZ92088.1"/>
    </source>
</evidence>
<comment type="similarity">
    <text evidence="1">Belongs to the plant acyltransferase family.</text>
</comment>
<dbReference type="AlphaFoldDB" id="A0AAQ3UGF3"/>
<evidence type="ECO:0008006" key="7">
    <source>
        <dbReference type="Google" id="ProtNLM"/>
    </source>
</evidence>
<dbReference type="Gene3D" id="3.30.559.10">
    <property type="entry name" value="Chloramphenicol acetyltransferase-like domain"/>
    <property type="match status" value="2"/>
</dbReference>
<proteinExistence type="inferred from homology"/>
<accession>A0AAQ3UGF3</accession>
<evidence type="ECO:0000313" key="6">
    <source>
        <dbReference type="Proteomes" id="UP001341281"/>
    </source>
</evidence>
<dbReference type="Pfam" id="PF02458">
    <property type="entry name" value="Transferase"/>
    <property type="match status" value="1"/>
</dbReference>
<feature type="region of interest" description="Disordered" evidence="4">
    <location>
        <begin position="186"/>
        <end position="206"/>
    </location>
</feature>
<evidence type="ECO:0000256" key="3">
    <source>
        <dbReference type="ARBA" id="ARBA00023315"/>
    </source>
</evidence>
<keyword evidence="3" id="KW-0012">Acyltransferase</keyword>
<sequence>MAGADSSSEHLLVRLVSRRHVKASDASIAPHVLAVSNLDLVPQTAPVSMLCLYPPPSTGCGGFSAVIEAFEVGLPGLLNHFFPLAGRIGSDPRSGLPEVRCGNQGAELVVAEATGVALASLDYGTATSSLDRILLPHADDVALSVHLASFACGGFTVAWCTNHVLVDGSALGMLVRAWSELARSGTLAPGGRPSHDRSLFRPRSPPSYSAALHESYVPLDEVAQRQPGGSTVAGAAGGIVKLLYYTEAREVERLRDAASREGHRASRVEALSAYIWKALAGLAGGEGHGRCSMGWVVDGRRRLTAPAGFRDAAVRIYFGNLSTLVVREASAQEILRMPLPEVAAMARETVTAPAYDEYFQELVDWVEEHKERRYAAAASQGVGCPAVIVSALASSALQLDTDFGFGHAALVLPMGAAARLSSGFLRILARPGGDGSWIVAASVWPRLAAALDSDENHLFQPLTAEHLGLVAPQDHRSRL</sequence>
<protein>
    <recommendedName>
        <fullName evidence="7">Omega-hydroxypalmitate O-feruloyl transferase</fullName>
    </recommendedName>
</protein>
<dbReference type="InterPro" id="IPR023213">
    <property type="entry name" value="CAT-like_dom_sf"/>
</dbReference>
<keyword evidence="6" id="KW-1185">Reference proteome</keyword>
<evidence type="ECO:0000256" key="1">
    <source>
        <dbReference type="ARBA" id="ARBA00009861"/>
    </source>
</evidence>
<dbReference type="EMBL" id="CP144753">
    <property type="protein sequence ID" value="WVZ92088.1"/>
    <property type="molecule type" value="Genomic_DNA"/>
</dbReference>
<gene>
    <name evidence="5" type="ORF">U9M48_038178</name>
</gene>
<dbReference type="PANTHER" id="PTHR31642:SF160">
    <property type="entry name" value="HXXXD-TYPE ACYL-TRANSFERASE FAMILY PROTEIN"/>
    <property type="match status" value="1"/>
</dbReference>
<evidence type="ECO:0000256" key="4">
    <source>
        <dbReference type="SAM" id="MobiDB-lite"/>
    </source>
</evidence>
<reference evidence="5 6" key="1">
    <citation type="submission" date="2024-02" db="EMBL/GenBank/DDBJ databases">
        <title>High-quality chromosome-scale genome assembly of Pensacola bahiagrass (Paspalum notatum Flugge var. saurae).</title>
        <authorList>
            <person name="Vega J.M."/>
            <person name="Podio M."/>
            <person name="Orjuela J."/>
            <person name="Siena L.A."/>
            <person name="Pessino S.C."/>
            <person name="Combes M.C."/>
            <person name="Mariac C."/>
            <person name="Albertini E."/>
            <person name="Pupilli F."/>
            <person name="Ortiz J.P.A."/>
            <person name="Leblanc O."/>
        </authorList>
    </citation>
    <scope>NUCLEOTIDE SEQUENCE [LARGE SCALE GENOMIC DNA]</scope>
    <source>
        <strain evidence="5">R1</strain>
        <tissue evidence="5">Leaf</tissue>
    </source>
</reference>
<dbReference type="InterPro" id="IPR050317">
    <property type="entry name" value="Plant_Fungal_Acyltransferase"/>
</dbReference>
<dbReference type="PANTHER" id="PTHR31642">
    <property type="entry name" value="TRICHOTHECENE 3-O-ACETYLTRANSFERASE"/>
    <property type="match status" value="1"/>
</dbReference>
<dbReference type="Proteomes" id="UP001341281">
    <property type="component" value="Chromosome 09"/>
</dbReference>
<evidence type="ECO:0000256" key="2">
    <source>
        <dbReference type="ARBA" id="ARBA00022679"/>
    </source>
</evidence>
<name>A0AAQ3UGF3_PASNO</name>